<name>A0ABX1TP08_9GAMM</name>
<dbReference type="EMBL" id="SPMZ01000030">
    <property type="protein sequence ID" value="NMQ19686.1"/>
    <property type="molecule type" value="Genomic_DNA"/>
</dbReference>
<organism evidence="2 3">
    <name type="scientific">Candidatus Competibacter phosphatis</name>
    <dbReference type="NCBI Taxonomy" id="221280"/>
    <lineage>
        <taxon>Bacteria</taxon>
        <taxon>Pseudomonadati</taxon>
        <taxon>Pseudomonadota</taxon>
        <taxon>Gammaproteobacteria</taxon>
        <taxon>Candidatus Competibacteraceae</taxon>
        <taxon>Candidatus Competibacter</taxon>
    </lineage>
</organism>
<feature type="domain" description="Putative zinc-finger" evidence="1">
    <location>
        <begin position="4"/>
        <end position="37"/>
    </location>
</feature>
<comment type="caution">
    <text evidence="2">The sequence shown here is derived from an EMBL/GenBank/DDBJ whole genome shotgun (WGS) entry which is preliminary data.</text>
</comment>
<dbReference type="Proteomes" id="UP000760480">
    <property type="component" value="Unassembled WGS sequence"/>
</dbReference>
<evidence type="ECO:0000313" key="3">
    <source>
        <dbReference type="Proteomes" id="UP000760480"/>
    </source>
</evidence>
<dbReference type="InterPro" id="IPR027383">
    <property type="entry name" value="Znf_put"/>
</dbReference>
<protein>
    <submittedName>
        <fullName evidence="2">Zf-HC2 domain-containing protein</fullName>
    </submittedName>
</protein>
<accession>A0ABX1TP08</accession>
<evidence type="ECO:0000259" key="1">
    <source>
        <dbReference type="Pfam" id="PF13490"/>
    </source>
</evidence>
<sequence length="64" mass="7642">MLNCKQVTHLLSEMQERELQWRERLPLKLHLLMCAGCNNFRKQLDFLHRACREYAQGRSDSTPP</sequence>
<proteinExistence type="predicted"/>
<gene>
    <name evidence="2" type="ORF">E4P82_11040</name>
</gene>
<keyword evidence="3" id="KW-1185">Reference proteome</keyword>
<dbReference type="RefSeq" id="WP_169248942.1">
    <property type="nucleotide sequence ID" value="NZ_SPMZ01000030.1"/>
</dbReference>
<dbReference type="Pfam" id="PF13490">
    <property type="entry name" value="zf-HC2"/>
    <property type="match status" value="1"/>
</dbReference>
<evidence type="ECO:0000313" key="2">
    <source>
        <dbReference type="EMBL" id="NMQ19686.1"/>
    </source>
</evidence>
<reference evidence="2 3" key="1">
    <citation type="submission" date="2019-03" db="EMBL/GenBank/DDBJ databases">
        <title>Metabolic reconstructions from genomes of highly enriched 'Candidatus Accumulibacter' and 'Candidatus Competibacter' bioreactor populations.</title>
        <authorList>
            <person name="Annavajhala M.K."/>
            <person name="Welles L."/>
            <person name="Abbas B."/>
            <person name="Sorokin D."/>
            <person name="Park H."/>
            <person name="Van Loosdrecht M."/>
            <person name="Chandran K."/>
        </authorList>
    </citation>
    <scope>NUCLEOTIDE SEQUENCE [LARGE SCALE GENOMIC DNA]</scope>
    <source>
        <strain evidence="2 3">SBR_G</strain>
    </source>
</reference>